<evidence type="ECO:0000313" key="3">
    <source>
        <dbReference type="Proteomes" id="UP000502508"/>
    </source>
</evidence>
<reference evidence="2 3" key="2">
    <citation type="submission" date="2020-03" db="EMBL/GenBank/DDBJ databases">
        <authorList>
            <person name="Ichikawa N."/>
            <person name="Kimura A."/>
            <person name="Kitahashi Y."/>
            <person name="Uohara A."/>
        </authorList>
    </citation>
    <scope>NUCLEOTIDE SEQUENCE [LARGE SCALE GENOMIC DNA]</scope>
    <source>
        <strain evidence="2 3">NBRC 107702</strain>
    </source>
</reference>
<dbReference type="KEGG" id="pfla:Pflav_059720"/>
<dbReference type="EMBL" id="AP022870">
    <property type="protein sequence ID" value="BCB79562.1"/>
    <property type="molecule type" value="Genomic_DNA"/>
</dbReference>
<evidence type="ECO:0000313" key="2">
    <source>
        <dbReference type="EMBL" id="BCB79562.1"/>
    </source>
</evidence>
<name>A0A6F8Y0C2_9ACTN</name>
<keyword evidence="3" id="KW-1185">Reference proteome</keyword>
<dbReference type="Proteomes" id="UP000502508">
    <property type="component" value="Chromosome"/>
</dbReference>
<organism evidence="2 3">
    <name type="scientific">Phytohabitans flavus</name>
    <dbReference type="NCBI Taxonomy" id="1076124"/>
    <lineage>
        <taxon>Bacteria</taxon>
        <taxon>Bacillati</taxon>
        <taxon>Actinomycetota</taxon>
        <taxon>Actinomycetes</taxon>
        <taxon>Micromonosporales</taxon>
        <taxon>Micromonosporaceae</taxon>
    </lineage>
</organism>
<reference evidence="2 3" key="1">
    <citation type="submission" date="2020-03" db="EMBL/GenBank/DDBJ databases">
        <title>Whole genome shotgun sequence of Phytohabitans flavus NBRC 107702.</title>
        <authorList>
            <person name="Komaki H."/>
            <person name="Tamura T."/>
        </authorList>
    </citation>
    <scope>NUCLEOTIDE SEQUENCE [LARGE SCALE GENOMIC DNA]</scope>
    <source>
        <strain evidence="2 3">NBRC 107702</strain>
    </source>
</reference>
<dbReference type="AlphaFoldDB" id="A0A6F8Y0C2"/>
<accession>A0A6F8Y0C2</accession>
<gene>
    <name evidence="2" type="ORF">Pflav_059720</name>
</gene>
<proteinExistence type="predicted"/>
<feature type="region of interest" description="Disordered" evidence="1">
    <location>
        <begin position="1"/>
        <end position="28"/>
    </location>
</feature>
<sequence>MAVVGAVAAPPAGARARHGCTGGRAPRGADAPDLATLARLWRLAEAPTVDVVRGLPALLEHPDPEVVTAAEEFAGTASGPVLSMLWGRHAFTPRIRELLLDNPLPLPDDAVNVAWSVWLYTPDRRVWEKIDGRTATHAERRVSHIVLGLATPAETWAAALSGGTSDVVVAHAMTICRDRGYAPDDPLERAALFVLTGQAARYRELDPESVLLTHAYQRAPQRLRRRLRASMSELEGIDLVGVVCGDGRRAMTETERDYLVRGLTSRRAWEELWRLVLHLPLAQAIPVARMFDGWRPAESRDRALFDCLLSVQERDLRRLSTQAQALFERPPHLLRKAIPKYLDRADPVMIDLLRARLAHRNGDAAS</sequence>
<evidence type="ECO:0000256" key="1">
    <source>
        <dbReference type="SAM" id="MobiDB-lite"/>
    </source>
</evidence>
<feature type="compositionally biased region" description="Low complexity" evidence="1">
    <location>
        <begin position="1"/>
        <end position="14"/>
    </location>
</feature>
<dbReference type="RefSeq" id="WP_173039566.1">
    <property type="nucleotide sequence ID" value="NZ_AP022870.1"/>
</dbReference>
<protein>
    <submittedName>
        <fullName evidence="2">Uncharacterized protein</fullName>
    </submittedName>
</protein>